<dbReference type="AlphaFoldDB" id="A0A4Y7TJD5"/>
<organism evidence="1 2">
    <name type="scientific">Coprinellus micaceus</name>
    <name type="common">Glistening ink-cap mushroom</name>
    <name type="synonym">Coprinus micaceus</name>
    <dbReference type="NCBI Taxonomy" id="71717"/>
    <lineage>
        <taxon>Eukaryota</taxon>
        <taxon>Fungi</taxon>
        <taxon>Dikarya</taxon>
        <taxon>Basidiomycota</taxon>
        <taxon>Agaricomycotina</taxon>
        <taxon>Agaricomycetes</taxon>
        <taxon>Agaricomycetidae</taxon>
        <taxon>Agaricales</taxon>
        <taxon>Agaricineae</taxon>
        <taxon>Psathyrellaceae</taxon>
        <taxon>Coprinellus</taxon>
    </lineage>
</organism>
<protein>
    <submittedName>
        <fullName evidence="1">Uncharacterized protein</fullName>
    </submittedName>
</protein>
<dbReference type="Proteomes" id="UP000298030">
    <property type="component" value="Unassembled WGS sequence"/>
</dbReference>
<comment type="caution">
    <text evidence="1">The sequence shown here is derived from an EMBL/GenBank/DDBJ whole genome shotgun (WGS) entry which is preliminary data.</text>
</comment>
<keyword evidence="2" id="KW-1185">Reference proteome</keyword>
<evidence type="ECO:0000313" key="2">
    <source>
        <dbReference type="Proteomes" id="UP000298030"/>
    </source>
</evidence>
<reference evidence="1 2" key="1">
    <citation type="journal article" date="2019" name="Nat. Ecol. Evol.">
        <title>Megaphylogeny resolves global patterns of mushroom evolution.</title>
        <authorList>
            <person name="Varga T."/>
            <person name="Krizsan K."/>
            <person name="Foldi C."/>
            <person name="Dima B."/>
            <person name="Sanchez-Garcia M."/>
            <person name="Sanchez-Ramirez S."/>
            <person name="Szollosi G.J."/>
            <person name="Szarkandi J.G."/>
            <person name="Papp V."/>
            <person name="Albert L."/>
            <person name="Andreopoulos W."/>
            <person name="Angelini C."/>
            <person name="Antonin V."/>
            <person name="Barry K.W."/>
            <person name="Bougher N.L."/>
            <person name="Buchanan P."/>
            <person name="Buyck B."/>
            <person name="Bense V."/>
            <person name="Catcheside P."/>
            <person name="Chovatia M."/>
            <person name="Cooper J."/>
            <person name="Damon W."/>
            <person name="Desjardin D."/>
            <person name="Finy P."/>
            <person name="Geml J."/>
            <person name="Haridas S."/>
            <person name="Hughes K."/>
            <person name="Justo A."/>
            <person name="Karasinski D."/>
            <person name="Kautmanova I."/>
            <person name="Kiss B."/>
            <person name="Kocsube S."/>
            <person name="Kotiranta H."/>
            <person name="LaButti K.M."/>
            <person name="Lechner B.E."/>
            <person name="Liimatainen K."/>
            <person name="Lipzen A."/>
            <person name="Lukacs Z."/>
            <person name="Mihaltcheva S."/>
            <person name="Morgado L.N."/>
            <person name="Niskanen T."/>
            <person name="Noordeloos M.E."/>
            <person name="Ohm R.A."/>
            <person name="Ortiz-Santana B."/>
            <person name="Ovrebo C."/>
            <person name="Racz N."/>
            <person name="Riley R."/>
            <person name="Savchenko A."/>
            <person name="Shiryaev A."/>
            <person name="Soop K."/>
            <person name="Spirin V."/>
            <person name="Szebenyi C."/>
            <person name="Tomsovsky M."/>
            <person name="Tulloss R.E."/>
            <person name="Uehling J."/>
            <person name="Grigoriev I.V."/>
            <person name="Vagvolgyi C."/>
            <person name="Papp T."/>
            <person name="Martin F.M."/>
            <person name="Miettinen O."/>
            <person name="Hibbett D.S."/>
            <person name="Nagy L.G."/>
        </authorList>
    </citation>
    <scope>NUCLEOTIDE SEQUENCE [LARGE SCALE GENOMIC DNA]</scope>
    <source>
        <strain evidence="1 2">FP101781</strain>
    </source>
</reference>
<dbReference type="EMBL" id="QPFP01000010">
    <property type="protein sequence ID" value="TEB34295.1"/>
    <property type="molecule type" value="Genomic_DNA"/>
</dbReference>
<gene>
    <name evidence="1" type="ORF">FA13DRAFT_79420</name>
</gene>
<evidence type="ECO:0000313" key="1">
    <source>
        <dbReference type="EMBL" id="TEB34295.1"/>
    </source>
</evidence>
<name>A0A4Y7TJD5_COPMI</name>
<proteinExistence type="predicted"/>
<accession>A0A4Y7TJD5</accession>
<sequence length="336" mass="37818">MSLVQRPHTLRPCYCSSPPLEYQVLEISTASDGRFIVSRSKSLKMIPAWKPFHGVHPIFYRSLVALPVMENAVVVWDYEKNEYAVSGVTFWDARAFGDQQLFMNETHMFYAIKSGIQAVEIPALVPVPGEPILVSHKSARGSFPEGAFFCSNGYTVLATPDFVSPGIFRPGYPSDTSNNVYTFGFMEDTDEMTRRFRRYDFTFNPQNPADSTLCLVDLSQDHTRSGYRVPLLHAVRHRVCDGRLATLWLDESADADPPTFLTSVGGAFHEGHAPPVDPSRPNSNIEPIHIQWSLDPEDTPWNPEMADIQFCPISGKITVLRASPDSKLFVEIWTWV</sequence>